<evidence type="ECO:0000256" key="3">
    <source>
        <dbReference type="ARBA" id="ARBA00004406"/>
    </source>
</evidence>
<keyword evidence="13" id="KW-0472">Membrane</keyword>
<organism evidence="15 16">
    <name type="scientific">Apodemus speciosus</name>
    <name type="common">Large Japanese field mouse</name>
    <dbReference type="NCBI Taxonomy" id="105296"/>
    <lineage>
        <taxon>Eukaryota</taxon>
        <taxon>Metazoa</taxon>
        <taxon>Chordata</taxon>
        <taxon>Craniata</taxon>
        <taxon>Vertebrata</taxon>
        <taxon>Euteleostomi</taxon>
        <taxon>Mammalia</taxon>
        <taxon>Eutheria</taxon>
        <taxon>Euarchontoglires</taxon>
        <taxon>Glires</taxon>
        <taxon>Rodentia</taxon>
        <taxon>Myomorpha</taxon>
        <taxon>Muroidea</taxon>
        <taxon>Muridae</taxon>
        <taxon>Murinae</taxon>
        <taxon>Apodemus</taxon>
    </lineage>
</organism>
<dbReference type="Proteomes" id="UP001623349">
    <property type="component" value="Unassembled WGS sequence"/>
</dbReference>
<evidence type="ECO:0000256" key="10">
    <source>
        <dbReference type="ARBA" id="ARBA00023002"/>
    </source>
</evidence>
<evidence type="ECO:0000256" key="2">
    <source>
        <dbReference type="ARBA" id="ARBA00004174"/>
    </source>
</evidence>
<comment type="cofactor">
    <cofactor evidence="1">
        <name>heme</name>
        <dbReference type="ChEBI" id="CHEBI:30413"/>
    </cofactor>
</comment>
<dbReference type="Gene3D" id="1.10.630.10">
    <property type="entry name" value="Cytochrome P450"/>
    <property type="match status" value="2"/>
</dbReference>
<keyword evidence="12 14" id="KW-0503">Monooxygenase</keyword>
<evidence type="ECO:0000256" key="8">
    <source>
        <dbReference type="ARBA" id="ARBA00022824"/>
    </source>
</evidence>
<gene>
    <name evidence="15" type="ORF">APTSU1_001763300</name>
</gene>
<evidence type="ECO:0000256" key="14">
    <source>
        <dbReference type="RuleBase" id="RU000461"/>
    </source>
</evidence>
<keyword evidence="8" id="KW-0256">Endoplasmic reticulum</keyword>
<proteinExistence type="inferred from homology"/>
<dbReference type="InterPro" id="IPR002401">
    <property type="entry name" value="Cyt_P450_E_grp-I"/>
</dbReference>
<dbReference type="InterPro" id="IPR001128">
    <property type="entry name" value="Cyt_P450"/>
</dbReference>
<sequence>MDPVLSFTNLSKVYGPVFTLYLGRKPTVVLHGYEAVKEALVDHGDAFSGRGSLPVFERATNGMGIAFSNGNIWKDTRRFTLMTLRNLGMGKRSTENHVQEEAQCLVEELRKTNGSPCDPTFILGSAPCNVISSIIFQNRFDYKDQDFLNLMEKLNEMIKVLSTRWLQVCNTFPALIDYFPGTHNIFLKNFAIIKNYILEKIKEHEESLDVTIPRDFIDYFLIKGKQTKVQEEIERVIGRHRSPGMQDRNHMPYTDAVIHEVQRFIHLAPIGLPHKVTCDIKFRNYFIPKGTTVIASLSSVLHDNKEFPNPEKFDPGHFLDENGNFKKSNYFMPFSAGKRICAGEGLARMQLFLFVTSILQNFNLKPLVHPKDIDPTPVVNGFTSKPPAFQLCFIPV</sequence>
<dbReference type="PANTHER" id="PTHR24300">
    <property type="entry name" value="CYTOCHROME P450 508A4-RELATED"/>
    <property type="match status" value="1"/>
</dbReference>
<comment type="subcellular location">
    <subcellularLocation>
        <location evidence="3">Endoplasmic reticulum membrane</location>
        <topology evidence="3">Peripheral membrane protein</topology>
    </subcellularLocation>
    <subcellularLocation>
        <location evidence="2">Microsome membrane</location>
        <topology evidence="2">Peripheral membrane protein</topology>
    </subcellularLocation>
</comment>
<dbReference type="PRINTS" id="PR00463">
    <property type="entry name" value="EP450I"/>
</dbReference>
<keyword evidence="9" id="KW-0492">Microsome</keyword>
<dbReference type="EMBL" id="BAAFST010000019">
    <property type="protein sequence ID" value="GAB1302394.1"/>
    <property type="molecule type" value="Genomic_DNA"/>
</dbReference>
<keyword evidence="6 14" id="KW-0349">Heme</keyword>
<evidence type="ECO:0000256" key="13">
    <source>
        <dbReference type="ARBA" id="ARBA00023136"/>
    </source>
</evidence>
<dbReference type="PRINTS" id="PR00385">
    <property type="entry name" value="P450"/>
</dbReference>
<comment type="similarity">
    <text evidence="4 14">Belongs to the cytochrome P450 family.</text>
</comment>
<evidence type="ECO:0000256" key="4">
    <source>
        <dbReference type="ARBA" id="ARBA00010617"/>
    </source>
</evidence>
<keyword evidence="16" id="KW-1185">Reference proteome</keyword>
<evidence type="ECO:0000313" key="16">
    <source>
        <dbReference type="Proteomes" id="UP001623349"/>
    </source>
</evidence>
<evidence type="ECO:0000256" key="6">
    <source>
        <dbReference type="ARBA" id="ARBA00022617"/>
    </source>
</evidence>
<dbReference type="Pfam" id="PF00067">
    <property type="entry name" value="p450"/>
    <property type="match status" value="2"/>
</dbReference>
<evidence type="ECO:0000256" key="1">
    <source>
        <dbReference type="ARBA" id="ARBA00001971"/>
    </source>
</evidence>
<name>A0ABQ0FT23_APOSI</name>
<evidence type="ECO:0000256" key="9">
    <source>
        <dbReference type="ARBA" id="ARBA00022848"/>
    </source>
</evidence>
<dbReference type="PROSITE" id="PS00086">
    <property type="entry name" value="CYTOCHROME_P450"/>
    <property type="match status" value="1"/>
</dbReference>
<keyword evidence="7 14" id="KW-0479">Metal-binding</keyword>
<evidence type="ECO:0000256" key="7">
    <source>
        <dbReference type="ARBA" id="ARBA00022723"/>
    </source>
</evidence>
<evidence type="ECO:0000256" key="11">
    <source>
        <dbReference type="ARBA" id="ARBA00023004"/>
    </source>
</evidence>
<dbReference type="InterPro" id="IPR036396">
    <property type="entry name" value="Cyt_P450_sf"/>
</dbReference>
<keyword evidence="10 14" id="KW-0560">Oxidoreductase</keyword>
<dbReference type="CDD" id="cd20665">
    <property type="entry name" value="CYP2C-like"/>
    <property type="match status" value="1"/>
</dbReference>
<evidence type="ECO:0000256" key="5">
    <source>
        <dbReference type="ARBA" id="ARBA00012109"/>
    </source>
</evidence>
<protein>
    <recommendedName>
        <fullName evidence="5">unspecific monooxygenase</fullName>
        <ecNumber evidence="5">1.14.14.1</ecNumber>
    </recommendedName>
</protein>
<dbReference type="EC" id="1.14.14.1" evidence="5"/>
<comment type="caution">
    <text evidence="15">The sequence shown here is derived from an EMBL/GenBank/DDBJ whole genome shotgun (WGS) entry which is preliminary data.</text>
</comment>
<dbReference type="SUPFAM" id="SSF48264">
    <property type="entry name" value="Cytochrome P450"/>
    <property type="match status" value="1"/>
</dbReference>
<evidence type="ECO:0000313" key="15">
    <source>
        <dbReference type="EMBL" id="GAB1302394.1"/>
    </source>
</evidence>
<reference evidence="15 16" key="1">
    <citation type="submission" date="2024-08" db="EMBL/GenBank/DDBJ databases">
        <title>The draft genome of Apodemus speciosus.</title>
        <authorList>
            <person name="Nabeshima K."/>
            <person name="Suzuki S."/>
            <person name="Onuma M."/>
        </authorList>
    </citation>
    <scope>NUCLEOTIDE SEQUENCE [LARGE SCALE GENOMIC DNA]</scope>
    <source>
        <strain evidence="15">IB14-021</strain>
    </source>
</reference>
<dbReference type="InterPro" id="IPR017972">
    <property type="entry name" value="Cyt_P450_CS"/>
</dbReference>
<keyword evidence="11 14" id="KW-0408">Iron</keyword>
<dbReference type="InterPro" id="IPR050182">
    <property type="entry name" value="Cytochrome_P450_fam2"/>
</dbReference>
<accession>A0ABQ0FT23</accession>
<dbReference type="PANTHER" id="PTHR24300:SF384">
    <property type="entry name" value="CYTOCHROME P450 2C29-RELATED"/>
    <property type="match status" value="1"/>
</dbReference>
<evidence type="ECO:0000256" key="12">
    <source>
        <dbReference type="ARBA" id="ARBA00023033"/>
    </source>
</evidence>